<dbReference type="Pfam" id="PF03060">
    <property type="entry name" value="NMO"/>
    <property type="match status" value="1"/>
</dbReference>
<protein>
    <submittedName>
        <fullName evidence="4">Uncharacterized protein</fullName>
    </submittedName>
</protein>
<dbReference type="GO" id="GO:0018580">
    <property type="term" value="F:nitronate monooxygenase activity"/>
    <property type="evidence" value="ECO:0007669"/>
    <property type="project" value="InterPro"/>
</dbReference>
<evidence type="ECO:0000256" key="1">
    <source>
        <dbReference type="ARBA" id="ARBA00022630"/>
    </source>
</evidence>
<dbReference type="SUPFAM" id="SSF51412">
    <property type="entry name" value="Inosine monophosphate dehydrogenase (IMPDH)"/>
    <property type="match status" value="1"/>
</dbReference>
<evidence type="ECO:0000313" key="4">
    <source>
        <dbReference type="EMBL" id="SHO79796.1"/>
    </source>
</evidence>
<keyword evidence="3" id="KW-0560">Oxidoreductase</keyword>
<reference evidence="5" key="1">
    <citation type="journal article" date="2017" name="Nucleic Acids Res.">
        <title>Proteogenomics produces comprehensive and highly accurate protein-coding gene annotation in a complete genome assembly of Malassezia sympodialis.</title>
        <authorList>
            <person name="Zhu Y."/>
            <person name="Engstroem P.G."/>
            <person name="Tellgren-Roth C."/>
            <person name="Baudo C.D."/>
            <person name="Kennell J.C."/>
            <person name="Sun S."/>
            <person name="Billmyre R.B."/>
            <person name="Schroeder M.S."/>
            <person name="Andersson A."/>
            <person name="Holm T."/>
            <person name="Sigurgeirsson B."/>
            <person name="Wu G."/>
            <person name="Sankaranarayanan S.R."/>
            <person name="Siddharthan R."/>
            <person name="Sanyal K."/>
            <person name="Lundeberg J."/>
            <person name="Nystedt B."/>
            <person name="Boekhout T."/>
            <person name="Dawson T.L. Jr."/>
            <person name="Heitman J."/>
            <person name="Scheynius A."/>
            <person name="Lehtioe J."/>
        </authorList>
    </citation>
    <scope>NUCLEOTIDE SEQUENCE [LARGE SCALE GENOMIC DNA]</scope>
    <source>
        <strain evidence="5">ATCC 42132</strain>
    </source>
</reference>
<evidence type="ECO:0000256" key="2">
    <source>
        <dbReference type="ARBA" id="ARBA00022643"/>
    </source>
</evidence>
<dbReference type="STRING" id="1230383.A0A1M8ABE4"/>
<evidence type="ECO:0000256" key="3">
    <source>
        <dbReference type="ARBA" id="ARBA00023002"/>
    </source>
</evidence>
<accession>A0A1M8ABE4</accession>
<keyword evidence="5" id="KW-1185">Reference proteome</keyword>
<keyword evidence="1" id="KW-0285">Flavoprotein</keyword>
<name>A0A1M8ABE4_MALS4</name>
<dbReference type="EMBL" id="LT671827">
    <property type="protein sequence ID" value="SHO79796.1"/>
    <property type="molecule type" value="Genomic_DNA"/>
</dbReference>
<dbReference type="PANTHER" id="PTHR32332:SF20">
    <property type="entry name" value="2-NITROPROPANE DIOXYGENASE-LIKE PROTEIN"/>
    <property type="match status" value="1"/>
</dbReference>
<sequence>MPICTPLTEKLGLRVPLVMGGMQWVGTPKLAAAVSNAGALGMVTALTQPTPQALREAVKATRAMIDPEIAAERKKYGAFGVNITLLPAIVPPDYPGYARAALEAGVRIFETAGSNPEPVIRILKDAGAFVIHKCTAVRHGLKALKLGADMLSIDGLECAGHPGEDDIGGLVLMALAAQQIPAPFIASGGIANGRGLAAALALGACGANMGTRFMATTESEIHDAIKQRICEASERDTTHVFRTLRNTARVFKNSVALEVRERERHGAQFKDIQPLVSGTRGRQVYEKGDPEAGVWTAGQTVGLIQDIPTCKELVARIEREAEGVIAHTASLVAPREAKL</sequence>
<dbReference type="PANTHER" id="PTHR32332">
    <property type="entry name" value="2-NITROPROPANE DIOXYGENASE"/>
    <property type="match status" value="1"/>
</dbReference>
<evidence type="ECO:0000313" key="5">
    <source>
        <dbReference type="Proteomes" id="UP000186303"/>
    </source>
</evidence>
<keyword evidence="2" id="KW-0288">FMN</keyword>
<organism evidence="4 5">
    <name type="scientific">Malassezia sympodialis (strain ATCC 42132)</name>
    <name type="common">Atopic eczema-associated yeast</name>
    <dbReference type="NCBI Taxonomy" id="1230383"/>
    <lineage>
        <taxon>Eukaryota</taxon>
        <taxon>Fungi</taxon>
        <taxon>Dikarya</taxon>
        <taxon>Basidiomycota</taxon>
        <taxon>Ustilaginomycotina</taxon>
        <taxon>Malasseziomycetes</taxon>
        <taxon>Malasseziales</taxon>
        <taxon>Malasseziaceae</taxon>
        <taxon>Malassezia</taxon>
    </lineage>
</organism>
<dbReference type="Proteomes" id="UP000186303">
    <property type="component" value="Chromosome 7"/>
</dbReference>
<dbReference type="OrthoDB" id="412383at2759"/>
<dbReference type="InterPro" id="IPR013785">
    <property type="entry name" value="Aldolase_TIM"/>
</dbReference>
<gene>
    <name evidence="4" type="ORF">MSYG_4146</name>
</gene>
<dbReference type="VEuPathDB" id="FungiDB:MSYG_4146"/>
<dbReference type="Gene3D" id="3.20.20.70">
    <property type="entry name" value="Aldolase class I"/>
    <property type="match status" value="1"/>
</dbReference>
<proteinExistence type="predicted"/>
<dbReference type="OMA" id="IDDLPSC"/>
<dbReference type="AlphaFoldDB" id="A0A1M8ABE4"/>
<dbReference type="CDD" id="cd04730">
    <property type="entry name" value="NPD_like"/>
    <property type="match status" value="1"/>
</dbReference>
<dbReference type="InterPro" id="IPR004136">
    <property type="entry name" value="NMO"/>
</dbReference>